<dbReference type="PROSITE" id="PS51257">
    <property type="entry name" value="PROKAR_LIPOPROTEIN"/>
    <property type="match status" value="1"/>
</dbReference>
<keyword evidence="1" id="KW-0472">Membrane</keyword>
<reference evidence="2" key="1">
    <citation type="submission" date="2022-07" db="EMBL/GenBank/DDBJ databases">
        <title>Enhanced cultured diversity of the mouse gut microbiota enables custom-made synthetic communities.</title>
        <authorList>
            <person name="Afrizal A."/>
        </authorList>
    </citation>
    <scope>NUCLEOTIDE SEQUENCE</scope>
    <source>
        <strain evidence="2">DSM 28593</strain>
    </source>
</reference>
<dbReference type="RefSeq" id="WP_257531917.1">
    <property type="nucleotide sequence ID" value="NZ_JANKAS010000010.1"/>
</dbReference>
<dbReference type="NCBIfam" id="NF042414">
    <property type="entry name" value="CLC_0170_fam"/>
    <property type="match status" value="1"/>
</dbReference>
<keyword evidence="1" id="KW-1133">Transmembrane helix</keyword>
<comment type="caution">
    <text evidence="2">The sequence shown here is derived from an EMBL/GenBank/DDBJ whole genome shotgun (WGS) entry which is preliminary data.</text>
</comment>
<feature type="transmembrane region" description="Helical" evidence="1">
    <location>
        <begin position="12"/>
        <end position="30"/>
    </location>
</feature>
<dbReference type="EMBL" id="JANKAS010000010">
    <property type="protein sequence ID" value="MCR1899490.1"/>
    <property type="molecule type" value="Genomic_DNA"/>
</dbReference>
<gene>
    <name evidence="2" type="ORF">NSA47_10885</name>
</gene>
<keyword evidence="1" id="KW-0812">Transmembrane</keyword>
<feature type="transmembrane region" description="Helical" evidence="1">
    <location>
        <begin position="51"/>
        <end position="68"/>
    </location>
</feature>
<sequence>MGKVLDTIKGMYSFYTMVLLVGCGFFTFYVDQKIMLKKDLKKEAKVTKVVGLIYIIGGILSYLIFAIFV</sequence>
<accession>A0AAE3KZN1</accession>
<dbReference type="InterPro" id="IPR049971">
    <property type="entry name" value="CLC_0170-like"/>
</dbReference>
<organism evidence="2 3">
    <name type="scientific">Irregularibacter muris</name>
    <dbReference type="NCBI Taxonomy" id="1796619"/>
    <lineage>
        <taxon>Bacteria</taxon>
        <taxon>Bacillati</taxon>
        <taxon>Bacillota</taxon>
        <taxon>Clostridia</taxon>
        <taxon>Eubacteriales</taxon>
        <taxon>Eubacteriaceae</taxon>
        <taxon>Irregularibacter</taxon>
    </lineage>
</organism>
<evidence type="ECO:0000256" key="1">
    <source>
        <dbReference type="SAM" id="Phobius"/>
    </source>
</evidence>
<keyword evidence="3" id="KW-1185">Reference proteome</keyword>
<protein>
    <submittedName>
        <fullName evidence="2">Uncharacterized protein</fullName>
    </submittedName>
</protein>
<proteinExistence type="predicted"/>
<evidence type="ECO:0000313" key="2">
    <source>
        <dbReference type="EMBL" id="MCR1899490.1"/>
    </source>
</evidence>
<evidence type="ECO:0000313" key="3">
    <source>
        <dbReference type="Proteomes" id="UP001205748"/>
    </source>
</evidence>
<dbReference type="Proteomes" id="UP001205748">
    <property type="component" value="Unassembled WGS sequence"/>
</dbReference>
<dbReference type="AlphaFoldDB" id="A0AAE3KZN1"/>
<name>A0AAE3KZN1_9FIRM</name>